<keyword evidence="6" id="KW-0029">Amino-acid transport</keyword>
<proteinExistence type="inferred from homology"/>
<feature type="transmembrane region" description="Helical" evidence="10">
    <location>
        <begin position="210"/>
        <end position="233"/>
    </location>
</feature>
<protein>
    <submittedName>
        <fullName evidence="11">Branched-chain amino acid ABC transporter, permease protein</fullName>
    </submittedName>
</protein>
<comment type="subcellular location">
    <subcellularLocation>
        <location evidence="1">Cell membrane</location>
        <topology evidence="1">Multi-pass membrane protein</topology>
    </subcellularLocation>
</comment>
<dbReference type="GO" id="GO:0015190">
    <property type="term" value="F:L-leucine transmembrane transporter activity"/>
    <property type="evidence" value="ECO:0007669"/>
    <property type="project" value="TreeGrafter"/>
</dbReference>
<dbReference type="Pfam" id="PF02653">
    <property type="entry name" value="BPD_transp_2"/>
    <property type="match status" value="1"/>
</dbReference>
<evidence type="ECO:0000256" key="9">
    <source>
        <dbReference type="ARBA" id="ARBA00037998"/>
    </source>
</evidence>
<feature type="transmembrane region" description="Helical" evidence="10">
    <location>
        <begin position="157"/>
        <end position="181"/>
    </location>
</feature>
<evidence type="ECO:0000256" key="5">
    <source>
        <dbReference type="ARBA" id="ARBA00022692"/>
    </source>
</evidence>
<dbReference type="InterPro" id="IPR001851">
    <property type="entry name" value="ABC_transp_permease"/>
</dbReference>
<feature type="transmembrane region" description="Helical" evidence="10">
    <location>
        <begin position="117"/>
        <end position="137"/>
    </location>
</feature>
<dbReference type="GO" id="GO:0042941">
    <property type="term" value="P:D-alanine transmembrane transport"/>
    <property type="evidence" value="ECO:0007669"/>
    <property type="project" value="TreeGrafter"/>
</dbReference>
<evidence type="ECO:0000256" key="6">
    <source>
        <dbReference type="ARBA" id="ARBA00022970"/>
    </source>
</evidence>
<dbReference type="GO" id="GO:0015188">
    <property type="term" value="F:L-isoleucine transmembrane transporter activity"/>
    <property type="evidence" value="ECO:0007669"/>
    <property type="project" value="TreeGrafter"/>
</dbReference>
<evidence type="ECO:0000313" key="12">
    <source>
        <dbReference type="Proteomes" id="UP000003505"/>
    </source>
</evidence>
<dbReference type="EMBL" id="ACKP02000049">
    <property type="protein sequence ID" value="EEX76387.1"/>
    <property type="molecule type" value="Genomic_DNA"/>
</dbReference>
<feature type="transmembrane region" description="Helical" evidence="10">
    <location>
        <begin position="39"/>
        <end position="57"/>
    </location>
</feature>
<evidence type="ECO:0000256" key="10">
    <source>
        <dbReference type="SAM" id="Phobius"/>
    </source>
</evidence>
<feature type="transmembrane region" description="Helical" evidence="10">
    <location>
        <begin position="87"/>
        <end position="105"/>
    </location>
</feature>
<keyword evidence="4" id="KW-0997">Cell inner membrane</keyword>
<dbReference type="GO" id="GO:0015192">
    <property type="term" value="F:L-phenylalanine transmembrane transporter activity"/>
    <property type="evidence" value="ECO:0007669"/>
    <property type="project" value="TreeGrafter"/>
</dbReference>
<feature type="transmembrane region" description="Helical" evidence="10">
    <location>
        <begin position="288"/>
        <end position="307"/>
    </location>
</feature>
<evidence type="ECO:0000256" key="4">
    <source>
        <dbReference type="ARBA" id="ARBA00022519"/>
    </source>
</evidence>
<dbReference type="Gene3D" id="1.10.3470.10">
    <property type="entry name" value="ABC transporter involved in vitamin B12 uptake, BtuC"/>
    <property type="match status" value="1"/>
</dbReference>
<dbReference type="Proteomes" id="UP000003505">
    <property type="component" value="Unassembled WGS sequence"/>
</dbReference>
<keyword evidence="2" id="KW-0813">Transport</keyword>
<dbReference type="GO" id="GO:1903806">
    <property type="term" value="P:L-isoleucine import across plasma membrane"/>
    <property type="evidence" value="ECO:0007669"/>
    <property type="project" value="TreeGrafter"/>
</dbReference>
<keyword evidence="5 10" id="KW-0812">Transmembrane</keyword>
<comment type="caution">
    <text evidence="11">The sequence shown here is derived from an EMBL/GenBank/DDBJ whole genome shotgun (WGS) entry which is preliminary data.</text>
</comment>
<dbReference type="PANTHER" id="PTHR11795:SF371">
    <property type="entry name" value="HIGH-AFFINITY BRANCHED-CHAIN AMINO ACID TRANSPORT SYSTEM PERMEASE PROTEIN LIVH"/>
    <property type="match status" value="1"/>
</dbReference>
<gene>
    <name evidence="11" type="ORF">SELSPUOL_02212</name>
</gene>
<organism evidence="11 12">
    <name type="scientific">Selenomonas sputigena (strain ATCC 35185 / DSM 20758 / CCUG 44933 / VPI D19B-28)</name>
    <dbReference type="NCBI Taxonomy" id="546271"/>
    <lineage>
        <taxon>Bacteria</taxon>
        <taxon>Bacillati</taxon>
        <taxon>Bacillota</taxon>
        <taxon>Negativicutes</taxon>
        <taxon>Selenomonadales</taxon>
        <taxon>Selenomonadaceae</taxon>
        <taxon>Selenomonas</taxon>
    </lineage>
</organism>
<comment type="similarity">
    <text evidence="9">Belongs to the binding-protein-dependent transport system permease family. LivHM subfamily.</text>
</comment>
<dbReference type="InterPro" id="IPR052157">
    <property type="entry name" value="BCAA_transport_permease"/>
</dbReference>
<dbReference type="eggNOG" id="COG0559">
    <property type="taxonomic scope" value="Bacteria"/>
</dbReference>
<dbReference type="AlphaFoldDB" id="C9LXK4"/>
<name>C9LXK4_SELS3</name>
<dbReference type="InterPro" id="IPR037294">
    <property type="entry name" value="ABC_BtuC-like"/>
</dbReference>
<evidence type="ECO:0000313" key="11">
    <source>
        <dbReference type="EMBL" id="EEX76387.1"/>
    </source>
</evidence>
<evidence type="ECO:0000256" key="1">
    <source>
        <dbReference type="ARBA" id="ARBA00004651"/>
    </source>
</evidence>
<reference evidence="11 12" key="1">
    <citation type="submission" date="2009-09" db="EMBL/GenBank/DDBJ databases">
        <authorList>
            <person name="Weinstock G."/>
            <person name="Sodergren E."/>
            <person name="Clifton S."/>
            <person name="Fulton L."/>
            <person name="Fulton B."/>
            <person name="Courtney L."/>
            <person name="Fronick C."/>
            <person name="Harrison M."/>
            <person name="Strong C."/>
            <person name="Farmer C."/>
            <person name="Delahaunty K."/>
            <person name="Markovic C."/>
            <person name="Hall O."/>
            <person name="Minx P."/>
            <person name="Tomlinson C."/>
            <person name="Mitreva M."/>
            <person name="Nelson J."/>
            <person name="Hou S."/>
            <person name="Wollam A."/>
            <person name="Pepin K.H."/>
            <person name="Johnson M."/>
            <person name="Bhonagiri V."/>
            <person name="Nash W.E."/>
            <person name="Warren W."/>
            <person name="Chinwalla A."/>
            <person name="Mardis E.R."/>
            <person name="Wilson R.K."/>
        </authorList>
    </citation>
    <scope>NUCLEOTIDE SEQUENCE [LARGE SCALE GENOMIC DNA]</scope>
    <source>
        <strain evidence="12">ATCC 35185 / DSM 20758 / VPI D19B-28</strain>
    </source>
</reference>
<dbReference type="GO" id="GO:0015808">
    <property type="term" value="P:L-alanine transport"/>
    <property type="evidence" value="ECO:0007669"/>
    <property type="project" value="TreeGrafter"/>
</dbReference>
<keyword evidence="3" id="KW-1003">Cell membrane</keyword>
<keyword evidence="8 10" id="KW-0472">Membrane</keyword>
<keyword evidence="7 10" id="KW-1133">Transmembrane helix</keyword>
<dbReference type="PANTHER" id="PTHR11795">
    <property type="entry name" value="BRANCHED-CHAIN AMINO ACID TRANSPORT SYSTEM PERMEASE PROTEIN LIVH"/>
    <property type="match status" value="1"/>
</dbReference>
<dbReference type="GO" id="GO:0005886">
    <property type="term" value="C:plasma membrane"/>
    <property type="evidence" value="ECO:0007669"/>
    <property type="project" value="UniProtKB-SubCell"/>
</dbReference>
<evidence type="ECO:0000256" key="2">
    <source>
        <dbReference type="ARBA" id="ARBA00022448"/>
    </source>
</evidence>
<dbReference type="GO" id="GO:0005304">
    <property type="term" value="F:L-valine transmembrane transporter activity"/>
    <property type="evidence" value="ECO:0007669"/>
    <property type="project" value="TreeGrafter"/>
</dbReference>
<dbReference type="CDD" id="cd06582">
    <property type="entry name" value="TM_PBP1_LivH_like"/>
    <property type="match status" value="1"/>
</dbReference>
<feature type="transmembrane region" description="Helical" evidence="10">
    <location>
        <begin position="248"/>
        <end position="276"/>
    </location>
</feature>
<evidence type="ECO:0000256" key="3">
    <source>
        <dbReference type="ARBA" id="ARBA00022475"/>
    </source>
</evidence>
<evidence type="ECO:0000256" key="8">
    <source>
        <dbReference type="ARBA" id="ARBA00023136"/>
    </source>
</evidence>
<accession>C9LXK4</accession>
<evidence type="ECO:0000256" key="7">
    <source>
        <dbReference type="ARBA" id="ARBA00022989"/>
    </source>
</evidence>
<dbReference type="STRING" id="546271.Selsp_0478"/>
<sequence>MRPFLYFDENFVSQKKGEIMELSEQIAQQLINGVSLGSIYALIALGYTMVYGIIKLINFAHGDIYMVGAYLGFFAVTNLGLPIVPALILAMIITGLLGIVIEKLAYKPLRHAPRISALISAIGVSLFLEYAMMYFVSPTPRTFPPLFQDVAFSVGSLVINGQQMLILGITCFLMVVLTYIVQYTKIGKAMRAASYDTETAQLMGINADRVISFTFWIGSSLAAVAGVLVGVYYNSIDPLMGIMPGIKAFVAAVLGGIGILPGAVAGGLILGIVEAFVSGFVSSTFRDAAAFAILILVLLFKPAGLFGKNTREKV</sequence>